<feature type="domain" description="DUF4214" evidence="1">
    <location>
        <begin position="42"/>
        <end position="93"/>
    </location>
</feature>
<dbReference type="AlphaFoldDB" id="A0A368KPI3"/>
<comment type="caution">
    <text evidence="2">The sequence shown here is derived from an EMBL/GenBank/DDBJ whole genome shotgun (WGS) entry which is preliminary data.</text>
</comment>
<protein>
    <submittedName>
        <fullName evidence="2">DUF4214 domain-containing protein</fullName>
    </submittedName>
</protein>
<evidence type="ECO:0000313" key="3">
    <source>
        <dbReference type="Proteomes" id="UP000253562"/>
    </source>
</evidence>
<gene>
    <name evidence="2" type="ORF">DTL42_15930</name>
</gene>
<accession>A0A368KPI3</accession>
<dbReference type="Proteomes" id="UP000253562">
    <property type="component" value="Unassembled WGS sequence"/>
</dbReference>
<dbReference type="EMBL" id="QPEX01000030">
    <property type="protein sequence ID" value="RCS46445.1"/>
    <property type="molecule type" value="Genomic_DNA"/>
</dbReference>
<organism evidence="2 3">
    <name type="scientific">Bremerella cremea</name>
    <dbReference type="NCBI Taxonomy" id="1031537"/>
    <lineage>
        <taxon>Bacteria</taxon>
        <taxon>Pseudomonadati</taxon>
        <taxon>Planctomycetota</taxon>
        <taxon>Planctomycetia</taxon>
        <taxon>Pirellulales</taxon>
        <taxon>Pirellulaceae</taxon>
        <taxon>Bremerella</taxon>
    </lineage>
</organism>
<proteinExistence type="predicted"/>
<name>A0A368KPI3_9BACT</name>
<dbReference type="Pfam" id="PF13946">
    <property type="entry name" value="DUF4214"/>
    <property type="match status" value="1"/>
</dbReference>
<evidence type="ECO:0000313" key="2">
    <source>
        <dbReference type="EMBL" id="RCS46445.1"/>
    </source>
</evidence>
<evidence type="ECO:0000259" key="1">
    <source>
        <dbReference type="Pfam" id="PF13946"/>
    </source>
</evidence>
<sequence>MCSETTIQNVRAGLMANLLPIEHLREQAQKDVDIESLLTPADDIDFLRNAYRRLVHRPASQNCINNWIGRLQDGSLSRTDVIYGIARSREGREKNVRVLGLNDNDPKALTIPKRKIPWWKRAFSWKSRLPKTSTKDRVYLTERKLACLADNFVEVAEQIEFDLRQIRIQLRNTQSPAVRPAVNLQIDHNDIDTKLEAMNKMLGAGLELLPQTNLEQAIVALKQTLPNDLPHDSLLFRNWAIFSEHPHDAARGCHNAGFEVRTIGIASEESSNDVRSLFSFLPEQICGGIVVDSQLFCLTDRELIHGLTLIHRALCPRGVVLIQENSPDLAFAKLRLESAMSACGFRVIPQNSSGVDAHPGTSVILSGQKQVASENNCDS</sequence>
<reference evidence="2 3" key="1">
    <citation type="submission" date="2018-07" db="EMBL/GenBank/DDBJ databases">
        <title>Comparative genomes isolates from brazilian mangrove.</title>
        <authorList>
            <person name="De Araujo J.E."/>
            <person name="Taketani R.G."/>
            <person name="Silva M.C.P."/>
            <person name="Lourenco M.V."/>
            <person name="Oliveira V.M."/>
            <person name="Andreote F.D."/>
        </authorList>
    </citation>
    <scope>NUCLEOTIDE SEQUENCE [LARGE SCALE GENOMIC DNA]</scope>
    <source>
        <strain evidence="2 3">HEX PRIS-MGV</strain>
    </source>
</reference>
<dbReference type="InterPro" id="IPR025282">
    <property type="entry name" value="DUF4214"/>
</dbReference>